<dbReference type="AlphaFoldDB" id="A0AAD8TNM9"/>
<feature type="compositionally biased region" description="Basic and acidic residues" evidence="1">
    <location>
        <begin position="28"/>
        <end position="39"/>
    </location>
</feature>
<organism evidence="3 4">
    <name type="scientific">Lolium multiflorum</name>
    <name type="common">Italian ryegrass</name>
    <name type="synonym">Lolium perenne subsp. multiflorum</name>
    <dbReference type="NCBI Taxonomy" id="4521"/>
    <lineage>
        <taxon>Eukaryota</taxon>
        <taxon>Viridiplantae</taxon>
        <taxon>Streptophyta</taxon>
        <taxon>Embryophyta</taxon>
        <taxon>Tracheophyta</taxon>
        <taxon>Spermatophyta</taxon>
        <taxon>Magnoliopsida</taxon>
        <taxon>Liliopsida</taxon>
        <taxon>Poales</taxon>
        <taxon>Poaceae</taxon>
        <taxon>BOP clade</taxon>
        <taxon>Pooideae</taxon>
        <taxon>Poodae</taxon>
        <taxon>Poeae</taxon>
        <taxon>Poeae Chloroplast Group 2 (Poeae type)</taxon>
        <taxon>Loliodinae</taxon>
        <taxon>Loliinae</taxon>
        <taxon>Lolium</taxon>
    </lineage>
</organism>
<evidence type="ECO:0000313" key="4">
    <source>
        <dbReference type="Proteomes" id="UP001231189"/>
    </source>
</evidence>
<reference evidence="3" key="1">
    <citation type="submission" date="2023-07" db="EMBL/GenBank/DDBJ databases">
        <title>A chromosome-level genome assembly of Lolium multiflorum.</title>
        <authorList>
            <person name="Chen Y."/>
            <person name="Copetti D."/>
            <person name="Kolliker R."/>
            <person name="Studer B."/>
        </authorList>
    </citation>
    <scope>NUCLEOTIDE SEQUENCE</scope>
    <source>
        <strain evidence="3">02402/16</strain>
        <tissue evidence="3">Leaf</tissue>
    </source>
</reference>
<protein>
    <recommendedName>
        <fullName evidence="2">VWA-Hint protein Vwaint domain-containing protein</fullName>
    </recommendedName>
</protein>
<dbReference type="Pfam" id="PF14624">
    <property type="entry name" value="Vwaint"/>
    <property type="match status" value="1"/>
</dbReference>
<comment type="caution">
    <text evidence="3">The sequence shown here is derived from an EMBL/GenBank/DDBJ whole genome shotgun (WGS) entry which is preliminary data.</text>
</comment>
<keyword evidence="4" id="KW-1185">Reference proteome</keyword>
<evidence type="ECO:0000256" key="1">
    <source>
        <dbReference type="SAM" id="MobiDB-lite"/>
    </source>
</evidence>
<proteinExistence type="predicted"/>
<feature type="region of interest" description="Disordered" evidence="1">
    <location>
        <begin position="1"/>
        <end position="45"/>
    </location>
</feature>
<name>A0AAD8TNM9_LOLMU</name>
<accession>A0AAD8TNM9</accession>
<sequence>MPKRLHIEVSGASTGRGHRGEAGACRGKGRDGRRRENRSVPRARFAAPPKGLADHVKGGASLFHVVCGDLAEGEIEARSHRFGAKDLMSELTGSVGHLYRDEIRKVLVFLHLPAVHHDHEATVMRAEAVYSIPGHGKVTAEPREFYMYRKGRLDGYPFGHIQRVSIEQVRHDHVSSIRKIMHAADNEELHHARTMLAGALNALKEFLEEHHSNEMAKSLVVELKQFRSHMVSQHEYNMQGRAYALASISSHERQRFTARGGVDHVRLFATPRMDKYLEQAVKFHKNPNVHI</sequence>
<feature type="domain" description="VWA-Hint protein Vwaint" evidence="2">
    <location>
        <begin position="214"/>
        <end position="280"/>
    </location>
</feature>
<gene>
    <name evidence="3" type="ORF">QYE76_047347</name>
</gene>
<evidence type="ECO:0000313" key="3">
    <source>
        <dbReference type="EMBL" id="KAK1686499.1"/>
    </source>
</evidence>
<dbReference type="EMBL" id="JAUUTY010000002">
    <property type="protein sequence ID" value="KAK1686499.1"/>
    <property type="molecule type" value="Genomic_DNA"/>
</dbReference>
<evidence type="ECO:0000259" key="2">
    <source>
        <dbReference type="Pfam" id="PF14624"/>
    </source>
</evidence>
<dbReference type="InterPro" id="IPR032838">
    <property type="entry name" value="Vwaint_dom"/>
</dbReference>
<dbReference type="Proteomes" id="UP001231189">
    <property type="component" value="Unassembled WGS sequence"/>
</dbReference>